<dbReference type="Proteomes" id="UP000563426">
    <property type="component" value="Unassembled WGS sequence"/>
</dbReference>
<name>A0A7Y4KHG4_9BACT</name>
<keyword evidence="2" id="KW-1185">Reference proteome</keyword>
<protein>
    <submittedName>
        <fullName evidence="1">Uncharacterized protein</fullName>
    </submittedName>
</protein>
<evidence type="ECO:0000313" key="1">
    <source>
        <dbReference type="EMBL" id="NOK33747.1"/>
    </source>
</evidence>
<gene>
    <name evidence="1" type="ORF">HMI49_11110</name>
</gene>
<accession>A0A7Y4KHG4</accession>
<dbReference type="EMBL" id="JABFJV010000046">
    <property type="protein sequence ID" value="NOK33747.1"/>
    <property type="molecule type" value="Genomic_DNA"/>
</dbReference>
<reference evidence="1 2" key="1">
    <citation type="submission" date="2020-05" db="EMBL/GenBank/DDBJ databases">
        <authorList>
            <person name="Whitworth D."/>
        </authorList>
    </citation>
    <scope>NUCLEOTIDE SEQUENCE [LARGE SCALE GENOMIC DNA]</scope>
    <source>
        <strain evidence="1 2">AB043B</strain>
    </source>
</reference>
<organism evidence="1 2">
    <name type="scientific">Corallococcus exercitus</name>
    <dbReference type="NCBI Taxonomy" id="2316736"/>
    <lineage>
        <taxon>Bacteria</taxon>
        <taxon>Pseudomonadati</taxon>
        <taxon>Myxococcota</taxon>
        <taxon>Myxococcia</taxon>
        <taxon>Myxococcales</taxon>
        <taxon>Cystobacterineae</taxon>
        <taxon>Myxococcaceae</taxon>
        <taxon>Corallococcus</taxon>
    </lineage>
</organism>
<comment type="caution">
    <text evidence="1">The sequence shown here is derived from an EMBL/GenBank/DDBJ whole genome shotgun (WGS) entry which is preliminary data.</text>
</comment>
<evidence type="ECO:0000313" key="2">
    <source>
        <dbReference type="Proteomes" id="UP000563426"/>
    </source>
</evidence>
<proteinExistence type="predicted"/>
<dbReference type="AlphaFoldDB" id="A0A7Y4KHG4"/>
<sequence>MDAFDAGSVGAPVASSAREACAVDFELDAFEVEAFGACLISSEAEAGAFEACSADLAPEAFGASAAGAFGVCAAGFMTGVF</sequence>